<dbReference type="Proteomes" id="UP000234275">
    <property type="component" value="Unassembled WGS sequence"/>
</dbReference>
<evidence type="ECO:0000256" key="1">
    <source>
        <dbReference type="SAM" id="SignalP"/>
    </source>
</evidence>
<dbReference type="VEuPathDB" id="FungiDB:P170DRAFT_439424"/>
<sequence length="80" mass="8815">MGSMDCDLWLLMHILLFLHFPWVVSEAYPHPPITPIPIHLQSFLHRRVSAVVRGILRYGATTLRGAVPAGDMPVLGGTGI</sequence>
<dbReference type="RefSeq" id="XP_024700992.1">
    <property type="nucleotide sequence ID" value="XM_024849829.1"/>
</dbReference>
<evidence type="ECO:0000313" key="2">
    <source>
        <dbReference type="EMBL" id="PLB45690.1"/>
    </source>
</evidence>
<dbReference type="EMBL" id="MSFO01000007">
    <property type="protein sequence ID" value="PLB45690.1"/>
    <property type="molecule type" value="Genomic_DNA"/>
</dbReference>
<feature type="chain" id="PRO_5014131007" description="Secreted protein" evidence="1">
    <location>
        <begin position="28"/>
        <end position="80"/>
    </location>
</feature>
<evidence type="ECO:0008006" key="4">
    <source>
        <dbReference type="Google" id="ProtNLM"/>
    </source>
</evidence>
<protein>
    <recommendedName>
        <fullName evidence="4">Secreted protein</fullName>
    </recommendedName>
</protein>
<name>A0A2I2FYH8_9EURO</name>
<organism evidence="2 3">
    <name type="scientific">Aspergillus steynii IBT 23096</name>
    <dbReference type="NCBI Taxonomy" id="1392250"/>
    <lineage>
        <taxon>Eukaryota</taxon>
        <taxon>Fungi</taxon>
        <taxon>Dikarya</taxon>
        <taxon>Ascomycota</taxon>
        <taxon>Pezizomycotina</taxon>
        <taxon>Eurotiomycetes</taxon>
        <taxon>Eurotiomycetidae</taxon>
        <taxon>Eurotiales</taxon>
        <taxon>Aspergillaceae</taxon>
        <taxon>Aspergillus</taxon>
        <taxon>Aspergillus subgen. Circumdati</taxon>
    </lineage>
</organism>
<dbReference type="AlphaFoldDB" id="A0A2I2FYH8"/>
<feature type="signal peptide" evidence="1">
    <location>
        <begin position="1"/>
        <end position="27"/>
    </location>
</feature>
<dbReference type="GeneID" id="36557528"/>
<evidence type="ECO:0000313" key="3">
    <source>
        <dbReference type="Proteomes" id="UP000234275"/>
    </source>
</evidence>
<proteinExistence type="predicted"/>
<gene>
    <name evidence="2" type="ORF">P170DRAFT_439424</name>
</gene>
<reference evidence="2 3" key="1">
    <citation type="submission" date="2016-12" db="EMBL/GenBank/DDBJ databases">
        <title>The genomes of Aspergillus section Nigri reveals drivers in fungal speciation.</title>
        <authorList>
            <consortium name="DOE Joint Genome Institute"/>
            <person name="Vesth T.C."/>
            <person name="Nybo J."/>
            <person name="Theobald S."/>
            <person name="Brandl J."/>
            <person name="Frisvad J.C."/>
            <person name="Nielsen K.F."/>
            <person name="Lyhne E.K."/>
            <person name="Kogle M.E."/>
            <person name="Kuo A."/>
            <person name="Riley R."/>
            <person name="Clum A."/>
            <person name="Nolan M."/>
            <person name="Lipzen A."/>
            <person name="Salamov A."/>
            <person name="Henrissat B."/>
            <person name="Wiebenga A."/>
            <person name="De Vries R.P."/>
            <person name="Grigoriev I.V."/>
            <person name="Mortensen U.H."/>
            <person name="Andersen M.R."/>
            <person name="Baker S.E."/>
        </authorList>
    </citation>
    <scope>NUCLEOTIDE SEQUENCE [LARGE SCALE GENOMIC DNA]</scope>
    <source>
        <strain evidence="2 3">IBT 23096</strain>
    </source>
</reference>
<keyword evidence="3" id="KW-1185">Reference proteome</keyword>
<comment type="caution">
    <text evidence="2">The sequence shown here is derived from an EMBL/GenBank/DDBJ whole genome shotgun (WGS) entry which is preliminary data.</text>
</comment>
<accession>A0A2I2FYH8</accession>
<keyword evidence="1" id="KW-0732">Signal</keyword>